<comment type="subcellular location">
    <subcellularLocation>
        <location evidence="1">Membrane</location>
        <topology evidence="1">Lipid-anchor</topology>
    </subcellularLocation>
</comment>
<evidence type="ECO:0000256" key="5">
    <source>
        <dbReference type="ARBA" id="ARBA00023288"/>
    </source>
</evidence>
<dbReference type="GO" id="GO:0016020">
    <property type="term" value="C:membrane"/>
    <property type="evidence" value="ECO:0007669"/>
    <property type="project" value="UniProtKB-SubCell"/>
</dbReference>
<keyword evidence="10" id="KW-1185">Reference proteome</keyword>
<dbReference type="InterPro" id="IPR004872">
    <property type="entry name" value="Lipoprotein_NlpA"/>
</dbReference>
<keyword evidence="2 8" id="KW-0732">Signal</keyword>
<evidence type="ECO:0000256" key="8">
    <source>
        <dbReference type="SAM" id="SignalP"/>
    </source>
</evidence>
<dbReference type="AlphaFoldDB" id="A0A3L9DPD6"/>
<evidence type="ECO:0000313" key="9">
    <source>
        <dbReference type="EMBL" id="RLY03276.1"/>
    </source>
</evidence>
<protein>
    <recommendedName>
        <fullName evidence="6">Lipoprotein</fullName>
    </recommendedName>
</protein>
<dbReference type="PANTHER" id="PTHR30429">
    <property type="entry name" value="D-METHIONINE-BINDING LIPOPROTEIN METQ"/>
    <property type="match status" value="1"/>
</dbReference>
<feature type="lipid moiety-binding region" description="S-diacylglycerol cysteine" evidence="7">
    <location>
        <position position="22"/>
    </location>
</feature>
<evidence type="ECO:0000256" key="2">
    <source>
        <dbReference type="ARBA" id="ARBA00022729"/>
    </source>
</evidence>
<dbReference type="RefSeq" id="WP_121835536.1">
    <property type="nucleotide sequence ID" value="NZ_CP163513.1"/>
</dbReference>
<dbReference type="EMBL" id="RCVM01000009">
    <property type="protein sequence ID" value="RLY03276.1"/>
    <property type="molecule type" value="Genomic_DNA"/>
</dbReference>
<evidence type="ECO:0000256" key="1">
    <source>
        <dbReference type="ARBA" id="ARBA00004635"/>
    </source>
</evidence>
<dbReference type="PIRSF" id="PIRSF002854">
    <property type="entry name" value="MetQ"/>
    <property type="match status" value="1"/>
</dbReference>
<evidence type="ECO:0000313" key="10">
    <source>
        <dbReference type="Proteomes" id="UP000279194"/>
    </source>
</evidence>
<reference evidence="9 10" key="1">
    <citation type="submission" date="2018-10" db="EMBL/GenBank/DDBJ databases">
        <title>Streptococcus hillyeri sp. nov., isolated from equine tracheal sample.</title>
        <authorList>
            <person name="Macfadyen A.C."/>
            <person name="Waller A."/>
            <person name="Paterson G.K."/>
        </authorList>
    </citation>
    <scope>NUCLEOTIDE SEQUENCE [LARGE SCALE GENOMIC DNA]</scope>
    <source>
        <strain evidence="9 10">28462</strain>
    </source>
</reference>
<keyword evidence="3" id="KW-0472">Membrane</keyword>
<evidence type="ECO:0000256" key="4">
    <source>
        <dbReference type="ARBA" id="ARBA00023139"/>
    </source>
</evidence>
<dbReference type="Gene3D" id="3.40.190.10">
    <property type="entry name" value="Periplasmic binding protein-like II"/>
    <property type="match status" value="2"/>
</dbReference>
<name>A0A3L9DPD6_9STRE</name>
<sequence length="294" mass="31557">MTLKKILGLTTTLAAAALLAACAPSSGKEDKASDKGEKLTVGVMAFDDTTEPLWDEISALAKKEGVTLDFVQFTDYTQPNTALDNGEVDVNAFQHYDFLNNWNKENDGDLVAAADTLLSPIHLFSGAEGGKAKYKEVSELPEGAVIAVPNDATNESRALYVLESAGIIDLEVPKGEIATLDSIVKNSKNVTIKEVAADQLAANLVSVDAAIINNAFAQSAGIDYKTSLYKEEVNEGSKQWVNIIAAQKDWEKSDKADAIKKLISVYQTDEIAKVLNETSKGIDIPAWEGAPTFN</sequence>
<keyword evidence="4" id="KW-0564">Palmitate</keyword>
<evidence type="ECO:0000256" key="3">
    <source>
        <dbReference type="ARBA" id="ARBA00023136"/>
    </source>
</evidence>
<dbReference type="PANTHER" id="PTHR30429:SF0">
    <property type="entry name" value="METHIONINE-BINDING LIPOPROTEIN METQ"/>
    <property type="match status" value="1"/>
</dbReference>
<accession>A0A3L9DPD6</accession>
<dbReference type="Pfam" id="PF03180">
    <property type="entry name" value="Lipoprotein_9"/>
    <property type="match status" value="1"/>
</dbReference>
<comment type="caution">
    <text evidence="9">The sequence shown here is derived from an EMBL/GenBank/DDBJ whole genome shotgun (WGS) entry which is preliminary data.</text>
</comment>
<evidence type="ECO:0000256" key="7">
    <source>
        <dbReference type="PIRSR" id="PIRSR002854-1"/>
    </source>
</evidence>
<feature type="chain" id="PRO_5038795566" description="Lipoprotein" evidence="8">
    <location>
        <begin position="21"/>
        <end position="294"/>
    </location>
</feature>
<dbReference type="PROSITE" id="PS51257">
    <property type="entry name" value="PROKAR_LIPOPROTEIN"/>
    <property type="match status" value="1"/>
</dbReference>
<evidence type="ECO:0000256" key="6">
    <source>
        <dbReference type="PIRNR" id="PIRNR002854"/>
    </source>
</evidence>
<dbReference type="Proteomes" id="UP000279194">
    <property type="component" value="Unassembled WGS sequence"/>
</dbReference>
<organism evidence="9 10">
    <name type="scientific">Streptococcus hillyeri</name>
    <dbReference type="NCBI Taxonomy" id="2282420"/>
    <lineage>
        <taxon>Bacteria</taxon>
        <taxon>Bacillati</taxon>
        <taxon>Bacillota</taxon>
        <taxon>Bacilli</taxon>
        <taxon>Lactobacillales</taxon>
        <taxon>Streptococcaceae</taxon>
        <taxon>Streptococcus</taxon>
    </lineage>
</organism>
<feature type="signal peptide" evidence="8">
    <location>
        <begin position="1"/>
        <end position="20"/>
    </location>
</feature>
<gene>
    <name evidence="9" type="ORF">EAF07_05735</name>
</gene>
<keyword evidence="5 6" id="KW-0449">Lipoprotein</keyword>
<comment type="similarity">
    <text evidence="6">Belongs to the nlpA lipoprotein family.</text>
</comment>
<proteinExistence type="inferred from homology"/>
<dbReference type="OrthoDB" id="9812878at2"/>
<dbReference type="SUPFAM" id="SSF53850">
    <property type="entry name" value="Periplasmic binding protein-like II"/>
    <property type="match status" value="1"/>
</dbReference>